<dbReference type="Pfam" id="PF11127">
    <property type="entry name" value="YgaP-like_TM"/>
    <property type="match status" value="1"/>
</dbReference>
<evidence type="ECO:0000313" key="3">
    <source>
        <dbReference type="EMBL" id="TDK42254.1"/>
    </source>
</evidence>
<dbReference type="RefSeq" id="WP_133361382.1">
    <property type="nucleotide sequence ID" value="NZ_SMUV01000073.1"/>
</dbReference>
<dbReference type="Proteomes" id="UP000295301">
    <property type="component" value="Unassembled WGS sequence"/>
</dbReference>
<protein>
    <submittedName>
        <fullName evidence="3">DUF2892 domain-containing protein</fullName>
    </submittedName>
</protein>
<dbReference type="OrthoDB" id="9804804at2"/>
<evidence type="ECO:0000256" key="1">
    <source>
        <dbReference type="SAM" id="Phobius"/>
    </source>
</evidence>
<evidence type="ECO:0000259" key="2">
    <source>
        <dbReference type="Pfam" id="PF11127"/>
    </source>
</evidence>
<dbReference type="EMBL" id="SMUV01000073">
    <property type="protein sequence ID" value="TDK42254.1"/>
    <property type="molecule type" value="Genomic_DNA"/>
</dbReference>
<dbReference type="AlphaFoldDB" id="A0A4R5USY9"/>
<keyword evidence="1" id="KW-0472">Membrane</keyword>
<reference evidence="3 4" key="1">
    <citation type="submission" date="2019-03" db="EMBL/GenBank/DDBJ databases">
        <title>Ruegeria lutea sp. nov., a novel strain, isolated from marine sediment, the Masan Bay, South Korea.</title>
        <authorList>
            <person name="Kim J."/>
            <person name="Kim D.-Y."/>
            <person name="Lee S.-S."/>
        </authorList>
    </citation>
    <scope>NUCLEOTIDE SEQUENCE [LARGE SCALE GENOMIC DNA]</scope>
    <source>
        <strain evidence="3 4">318-1</strain>
    </source>
</reference>
<dbReference type="InterPro" id="IPR021309">
    <property type="entry name" value="YgaP-like_TM"/>
</dbReference>
<feature type="domain" description="Inner membrane protein YgaP-like transmembrane" evidence="2">
    <location>
        <begin position="1"/>
        <end position="62"/>
    </location>
</feature>
<feature type="transmembrane region" description="Helical" evidence="1">
    <location>
        <begin position="12"/>
        <end position="28"/>
    </location>
</feature>
<gene>
    <name evidence="3" type="ORF">E1832_19130</name>
</gene>
<evidence type="ECO:0000313" key="4">
    <source>
        <dbReference type="Proteomes" id="UP000295301"/>
    </source>
</evidence>
<sequence>MLRNEGTIDRALRVIVGLVLLSLIFIGPKTMWGLVGLIPLLTGLAGHCPLYKVLGLSTCPMKK</sequence>
<comment type="caution">
    <text evidence="3">The sequence shown here is derived from an EMBL/GenBank/DDBJ whole genome shotgun (WGS) entry which is preliminary data.</text>
</comment>
<proteinExistence type="predicted"/>
<accession>A0A4R5USY9</accession>
<keyword evidence="4" id="KW-1185">Reference proteome</keyword>
<keyword evidence="1" id="KW-0812">Transmembrane</keyword>
<keyword evidence="1" id="KW-1133">Transmembrane helix</keyword>
<organism evidence="3 4">
    <name type="scientific">Antarcticimicrobium luteum</name>
    <dbReference type="NCBI Taxonomy" id="2547397"/>
    <lineage>
        <taxon>Bacteria</taxon>
        <taxon>Pseudomonadati</taxon>
        <taxon>Pseudomonadota</taxon>
        <taxon>Alphaproteobacteria</taxon>
        <taxon>Rhodobacterales</taxon>
        <taxon>Paracoccaceae</taxon>
        <taxon>Antarcticimicrobium</taxon>
    </lineage>
</organism>
<name>A0A4R5USY9_9RHOB</name>